<keyword evidence="1" id="KW-1133">Transmembrane helix</keyword>
<feature type="transmembrane region" description="Helical" evidence="1">
    <location>
        <begin position="6"/>
        <end position="25"/>
    </location>
</feature>
<protein>
    <recommendedName>
        <fullName evidence="3">CcoQ/FixQ family Cbb3-type cytochrome c oxidase assembly chaperone</fullName>
    </recommendedName>
</protein>
<dbReference type="AlphaFoldDB" id="A0AAU7K6J7"/>
<dbReference type="RefSeq" id="WP_406825626.1">
    <property type="nucleotide sequence ID" value="NZ_CP157485.1"/>
</dbReference>
<keyword evidence="1" id="KW-0812">Transmembrane</keyword>
<name>A0AAU7K6J7_9SPHI</name>
<evidence type="ECO:0000256" key="1">
    <source>
        <dbReference type="SAM" id="Phobius"/>
    </source>
</evidence>
<proteinExistence type="predicted"/>
<dbReference type="EMBL" id="CP157485">
    <property type="protein sequence ID" value="XBO48240.1"/>
    <property type="molecule type" value="Genomic_DNA"/>
</dbReference>
<organism evidence="2">
    <name type="scientific">Pedobacter sp. KACC 23697</name>
    <dbReference type="NCBI Taxonomy" id="3149230"/>
    <lineage>
        <taxon>Bacteria</taxon>
        <taxon>Pseudomonadati</taxon>
        <taxon>Bacteroidota</taxon>
        <taxon>Sphingobacteriia</taxon>
        <taxon>Sphingobacteriales</taxon>
        <taxon>Sphingobacteriaceae</taxon>
        <taxon>Pedobacter</taxon>
    </lineage>
</organism>
<accession>A0AAU7K6J7</accession>
<evidence type="ECO:0000313" key="2">
    <source>
        <dbReference type="EMBL" id="XBO48240.1"/>
    </source>
</evidence>
<gene>
    <name evidence="2" type="ORF">ABEG20_01325</name>
</gene>
<sequence length="49" mass="5732">MKRNDVISALLGMLIMAITYWLLFYKFSSPQEHKNVRISSSAPRFNNIE</sequence>
<evidence type="ECO:0008006" key="3">
    <source>
        <dbReference type="Google" id="ProtNLM"/>
    </source>
</evidence>
<reference evidence="2" key="1">
    <citation type="submission" date="2024-05" db="EMBL/GenBank/DDBJ databases">
        <authorList>
            <person name="Kim S."/>
            <person name="Heo J."/>
            <person name="Choi H."/>
            <person name="Choi Y."/>
            <person name="Kwon S.-W."/>
            <person name="Kim Y."/>
        </authorList>
    </citation>
    <scope>NUCLEOTIDE SEQUENCE</scope>
    <source>
        <strain evidence="2">KACC 23697</strain>
    </source>
</reference>
<keyword evidence="1" id="KW-0472">Membrane</keyword>